<keyword evidence="8" id="KW-1185">Reference proteome</keyword>
<keyword evidence="3" id="KW-0597">Phosphoprotein</keyword>
<dbReference type="CDD" id="cd04433">
    <property type="entry name" value="AFD_class_I"/>
    <property type="match status" value="1"/>
</dbReference>
<sequence length="1176" mass="128438">MDERAQIAESVGERFTHPPESMRDILNKTAKAHAGNVAIASLYQNPSSQLFDTLDTSKEYVEWTYGELNDKAEQLAFSLSAKGVRRGARIAVFIFNSAELALLFWASAKLGATFIPLDPRTTPREELVRHYLKVIQPTVLVVVDETVAQALEQSNPSDLQRITLKITLQSQARVDSAWYPLKVLVDGYQVNGDTAALELQGVNDVEDVVLIVFTSGTYGLPKACPHTNKNLWAAAQAADSFRLLDASHRLAQHMPPSHITGLCDMIHFWISGATVVFPSPAFDAKATIETIERLRCTHMFAIPTILLALLGHPSFSPVKVQSLQSILLGGTMITPEALQAATHKSKLGADQAIAAYGMSEGIPICASSTKHGIIQEKGVICLGKVLPGAKARVCEAGSRKPLTRGEVGELHLGGDMIISEYLYGDNTSFYTDDSGHWLVTGDQAKMNEDGTLYLLGRYKDIIIRGAENLSPGLIESCLNKAGVIAQVVGIPDEVAGEVPLAVIQPLAPGPIPCERMQGLVLQTLGPACVPAMYITLQEIGLKAFPMTTSGKVRKDELKGILLKRLSTRSNPKTLTESDLTVTEQLLTRTLSRLIGQSSETIPLNTAIVDMIDSINTLRLQSSIRVLTSKNISTEDLLCAASIRALAKQIDNTPSSDTQAPKSSTRQGTPGVLHMVHTQGNQASAERTKAMLEPLLAKSDMSWEDVEDVCPVPDLSSRIFSIMRPLGFSMRMTYIAQSADSSRLRKALEDTLSQWSVLRSIAVEIDSVPLLVLLRAGDAWSRASITEVPPVETPHELTAVKLPSAETLNVHPRNGGPLARFVISNIKSTGKAGLVALMHHATYDSISLQAFSEDLESNIRRIGSPVESKTSYKLFADTYYQYRSSVPAQIAIAFHVDRLRGIGSLREKCWPPQRSPGWFIGDDRGHTIPSGTGAPLLQDRAQIDNDNGFAGLMGIKKLIKLPSLPELRSKHQISPSMVFKAACAIVNSHLTGSSEVIFTNTQAGRRWPHLDDSVAKFLPNPVTIAGNTLGIVINRIHVHPNETTGTLLRRLEDEQKLLTRHEHAPTTAIAAQLNPDDAAALQASRKQLFNWNPNSADFEVVDKNRELQPILIEGFTEVMLEWHCGMIDGEMGRVVVRWDGCQAGGETVEGWAERFVKALGWVAKVENFEREIAELEL</sequence>
<dbReference type="SUPFAM" id="SSF56801">
    <property type="entry name" value="Acetyl-CoA synthetase-like"/>
    <property type="match status" value="1"/>
</dbReference>
<dbReference type="Gene3D" id="3.30.300.30">
    <property type="match status" value="1"/>
</dbReference>
<proteinExistence type="inferred from homology"/>
<evidence type="ECO:0000256" key="2">
    <source>
        <dbReference type="ARBA" id="ARBA00022450"/>
    </source>
</evidence>
<feature type="domain" description="AMP-dependent synthetase/ligase" evidence="6">
    <location>
        <begin position="58"/>
        <end position="422"/>
    </location>
</feature>
<dbReference type="GO" id="GO:0031956">
    <property type="term" value="F:medium-chain fatty acid-CoA ligase activity"/>
    <property type="evidence" value="ECO:0007669"/>
    <property type="project" value="TreeGrafter"/>
</dbReference>
<dbReference type="Pfam" id="PF00501">
    <property type="entry name" value="AMP-binding"/>
    <property type="match status" value="1"/>
</dbReference>
<evidence type="ECO:0000313" key="7">
    <source>
        <dbReference type="EMBL" id="KAK0509140.1"/>
    </source>
</evidence>
<accession>A0AA39QTZ8</accession>
<keyword evidence="4" id="KW-0436">Ligase</keyword>
<dbReference type="InterPro" id="IPR042099">
    <property type="entry name" value="ANL_N_sf"/>
</dbReference>
<evidence type="ECO:0000259" key="6">
    <source>
        <dbReference type="Pfam" id="PF00501"/>
    </source>
</evidence>
<dbReference type="Gene3D" id="3.30.559.10">
    <property type="entry name" value="Chloramphenicol acetyltransferase-like domain"/>
    <property type="match status" value="1"/>
</dbReference>
<evidence type="ECO:0000256" key="1">
    <source>
        <dbReference type="ARBA" id="ARBA00006432"/>
    </source>
</evidence>
<evidence type="ECO:0000256" key="4">
    <source>
        <dbReference type="ARBA" id="ARBA00022598"/>
    </source>
</evidence>
<comment type="similarity">
    <text evidence="1">Belongs to the ATP-dependent AMP-binding enzyme family.</text>
</comment>
<keyword evidence="2" id="KW-0596">Phosphopantetheine</keyword>
<dbReference type="PANTHER" id="PTHR43201:SF5">
    <property type="entry name" value="MEDIUM-CHAIN ACYL-COA LIGASE ACSF2, MITOCHONDRIAL"/>
    <property type="match status" value="1"/>
</dbReference>
<dbReference type="Proteomes" id="UP001166286">
    <property type="component" value="Unassembled WGS sequence"/>
</dbReference>
<protein>
    <recommendedName>
        <fullName evidence="6">AMP-dependent synthetase/ligase domain-containing protein</fullName>
    </recommendedName>
</protein>
<dbReference type="SUPFAM" id="SSF52777">
    <property type="entry name" value="CoA-dependent acyltransferases"/>
    <property type="match status" value="2"/>
</dbReference>
<organism evidence="7 8">
    <name type="scientific">Cladonia borealis</name>
    <dbReference type="NCBI Taxonomy" id="184061"/>
    <lineage>
        <taxon>Eukaryota</taxon>
        <taxon>Fungi</taxon>
        <taxon>Dikarya</taxon>
        <taxon>Ascomycota</taxon>
        <taxon>Pezizomycotina</taxon>
        <taxon>Lecanoromycetes</taxon>
        <taxon>OSLEUM clade</taxon>
        <taxon>Lecanoromycetidae</taxon>
        <taxon>Lecanorales</taxon>
        <taxon>Lecanorineae</taxon>
        <taxon>Cladoniaceae</taxon>
        <taxon>Cladonia</taxon>
    </lineage>
</organism>
<gene>
    <name evidence="7" type="ORF">JMJ35_008511</name>
</gene>
<dbReference type="InterPro" id="IPR023213">
    <property type="entry name" value="CAT-like_dom_sf"/>
</dbReference>
<dbReference type="GO" id="GO:0006631">
    <property type="term" value="P:fatty acid metabolic process"/>
    <property type="evidence" value="ECO:0007669"/>
    <property type="project" value="TreeGrafter"/>
</dbReference>
<feature type="region of interest" description="Disordered" evidence="5">
    <location>
        <begin position="651"/>
        <end position="670"/>
    </location>
</feature>
<evidence type="ECO:0000256" key="5">
    <source>
        <dbReference type="SAM" id="MobiDB-lite"/>
    </source>
</evidence>
<dbReference type="Gene3D" id="3.30.559.30">
    <property type="entry name" value="Nonribosomal peptide synthetase, condensation domain"/>
    <property type="match status" value="1"/>
</dbReference>
<feature type="compositionally biased region" description="Polar residues" evidence="5">
    <location>
        <begin position="651"/>
        <end position="667"/>
    </location>
</feature>
<dbReference type="PANTHER" id="PTHR43201">
    <property type="entry name" value="ACYL-COA SYNTHETASE"/>
    <property type="match status" value="1"/>
</dbReference>
<comment type="caution">
    <text evidence="7">The sequence shown here is derived from an EMBL/GenBank/DDBJ whole genome shotgun (WGS) entry which is preliminary data.</text>
</comment>
<reference evidence="7" key="1">
    <citation type="submission" date="2023-03" db="EMBL/GenBank/DDBJ databases">
        <title>Complete genome of Cladonia borealis.</title>
        <authorList>
            <person name="Park H."/>
        </authorList>
    </citation>
    <scope>NUCLEOTIDE SEQUENCE</scope>
    <source>
        <strain evidence="7">ANT050790</strain>
    </source>
</reference>
<name>A0AA39QTZ8_9LECA</name>
<dbReference type="AlphaFoldDB" id="A0AA39QTZ8"/>
<dbReference type="InterPro" id="IPR000873">
    <property type="entry name" value="AMP-dep_synth/lig_dom"/>
</dbReference>
<evidence type="ECO:0000313" key="8">
    <source>
        <dbReference type="Proteomes" id="UP001166286"/>
    </source>
</evidence>
<dbReference type="Gene3D" id="3.40.50.12780">
    <property type="entry name" value="N-terminal domain of ligase-like"/>
    <property type="match status" value="1"/>
</dbReference>
<dbReference type="InterPro" id="IPR045851">
    <property type="entry name" value="AMP-bd_C_sf"/>
</dbReference>
<evidence type="ECO:0000256" key="3">
    <source>
        <dbReference type="ARBA" id="ARBA00022553"/>
    </source>
</evidence>
<dbReference type="EMBL" id="JAFEKC020000019">
    <property type="protein sequence ID" value="KAK0509140.1"/>
    <property type="molecule type" value="Genomic_DNA"/>
</dbReference>